<dbReference type="Pfam" id="PF01558">
    <property type="entry name" value="POR"/>
    <property type="match status" value="1"/>
</dbReference>
<dbReference type="AlphaFoldDB" id="A0A1M5A2U0"/>
<dbReference type="Gene3D" id="3.40.920.10">
    <property type="entry name" value="Pyruvate-ferredoxin oxidoreductase, PFOR, domain III"/>
    <property type="match status" value="1"/>
</dbReference>
<dbReference type="OrthoDB" id="9789125at2"/>
<feature type="domain" description="Pyruvate/ketoisovalerate oxidoreductase catalytic" evidence="2">
    <location>
        <begin position="10"/>
        <end position="173"/>
    </location>
</feature>
<protein>
    <submittedName>
        <fullName evidence="3">2-oxoglutarate ferredoxin oxidoreductase subunit gamma</fullName>
    </submittedName>
</protein>
<evidence type="ECO:0000313" key="3">
    <source>
        <dbReference type="EMBL" id="SHF24588.1"/>
    </source>
</evidence>
<dbReference type="NCBIfam" id="TIGR02175">
    <property type="entry name" value="PorC_KorC"/>
    <property type="match status" value="1"/>
</dbReference>
<dbReference type="PANTHER" id="PTHR42730">
    <property type="entry name" value="2-OXOGLUTARATE SYNTHASE SUBUNIT KORC"/>
    <property type="match status" value="1"/>
</dbReference>
<evidence type="ECO:0000313" key="4">
    <source>
        <dbReference type="Proteomes" id="UP000184245"/>
    </source>
</evidence>
<sequence length="177" mass="19383">MTEIICAGFGGQGVLITGMILAYCGMQEGKYFTWYPSYGSEMRGGTANCNVKISEEEIASPYAKHLDILVSMNDVAINKFEPTMKPGAVLMANSSLLAEDRVFRDDIRVVKVPATEIAARLDNPKGTNIVMLGALCKATGLFEEEFMKRSIDEYFAKKGKVNPKNALCFDEGFKAVS</sequence>
<reference evidence="3 4" key="1">
    <citation type="submission" date="2016-11" db="EMBL/GenBank/DDBJ databases">
        <authorList>
            <person name="Jaros S."/>
            <person name="Januszkiewicz K."/>
            <person name="Wedrychowicz H."/>
        </authorList>
    </citation>
    <scope>NUCLEOTIDE SEQUENCE [LARGE SCALE GENOMIC DNA]</scope>
    <source>
        <strain evidence="3 4">DSM 17459</strain>
    </source>
</reference>
<evidence type="ECO:0000259" key="2">
    <source>
        <dbReference type="Pfam" id="PF01558"/>
    </source>
</evidence>
<name>A0A1M5A2U0_9CLOT</name>
<accession>A0A1M5A2U0</accession>
<evidence type="ECO:0000256" key="1">
    <source>
        <dbReference type="ARBA" id="ARBA00023002"/>
    </source>
</evidence>
<keyword evidence="1" id="KW-0560">Oxidoreductase</keyword>
<keyword evidence="4" id="KW-1185">Reference proteome</keyword>
<dbReference type="InterPro" id="IPR019752">
    <property type="entry name" value="Pyrv/ketoisovalerate_OxRed_cat"/>
</dbReference>
<gene>
    <name evidence="3" type="ORF">SAMN02745158_03001</name>
</gene>
<dbReference type="InterPro" id="IPR052554">
    <property type="entry name" value="2-oxoglutarate_synth_KorC"/>
</dbReference>
<dbReference type="RefSeq" id="WP_072853186.1">
    <property type="nucleotide sequence ID" value="NZ_FQVI01000018.1"/>
</dbReference>
<dbReference type="STRING" id="1122155.SAMN02745158_03001"/>
<proteinExistence type="predicted"/>
<organism evidence="3 4">
    <name type="scientific">Lactonifactor longoviformis DSM 17459</name>
    <dbReference type="NCBI Taxonomy" id="1122155"/>
    <lineage>
        <taxon>Bacteria</taxon>
        <taxon>Bacillati</taxon>
        <taxon>Bacillota</taxon>
        <taxon>Clostridia</taxon>
        <taxon>Eubacteriales</taxon>
        <taxon>Clostridiaceae</taxon>
        <taxon>Lactonifactor</taxon>
    </lineage>
</organism>
<dbReference type="GO" id="GO:0016625">
    <property type="term" value="F:oxidoreductase activity, acting on the aldehyde or oxo group of donors, iron-sulfur protein as acceptor"/>
    <property type="evidence" value="ECO:0007669"/>
    <property type="project" value="InterPro"/>
</dbReference>
<dbReference type="EMBL" id="FQVI01000018">
    <property type="protein sequence ID" value="SHF24588.1"/>
    <property type="molecule type" value="Genomic_DNA"/>
</dbReference>
<dbReference type="InterPro" id="IPR011894">
    <property type="entry name" value="PorC_KorC"/>
</dbReference>
<dbReference type="PANTHER" id="PTHR42730:SF1">
    <property type="entry name" value="2-OXOGLUTARATE SYNTHASE SUBUNIT KORC"/>
    <property type="match status" value="1"/>
</dbReference>
<dbReference type="InterPro" id="IPR002869">
    <property type="entry name" value="Pyrv_flavodox_OxRed_cen"/>
</dbReference>
<dbReference type="SUPFAM" id="SSF53323">
    <property type="entry name" value="Pyruvate-ferredoxin oxidoreductase, PFOR, domain III"/>
    <property type="match status" value="1"/>
</dbReference>
<dbReference type="Proteomes" id="UP000184245">
    <property type="component" value="Unassembled WGS sequence"/>
</dbReference>